<evidence type="ECO:0000313" key="2">
    <source>
        <dbReference type="EMBL" id="AKJ00462.1"/>
    </source>
</evidence>
<dbReference type="AlphaFoldDB" id="A0AAC8TC67"/>
<gene>
    <name evidence="2" type="ORF">AA314_02088</name>
</gene>
<evidence type="ECO:0000256" key="1">
    <source>
        <dbReference type="SAM" id="MobiDB-lite"/>
    </source>
</evidence>
<sequence>MALERNLRDRGTHRFFREGGERSQENSRRQGGEEASCESHGDLR</sequence>
<feature type="region of interest" description="Disordered" evidence="1">
    <location>
        <begin position="1"/>
        <end position="44"/>
    </location>
</feature>
<protein>
    <submittedName>
        <fullName evidence="2">Uncharacterized protein</fullName>
    </submittedName>
</protein>
<organism evidence="2 3">
    <name type="scientific">Archangium gephyra</name>
    <dbReference type="NCBI Taxonomy" id="48"/>
    <lineage>
        <taxon>Bacteria</taxon>
        <taxon>Pseudomonadati</taxon>
        <taxon>Myxococcota</taxon>
        <taxon>Myxococcia</taxon>
        <taxon>Myxococcales</taxon>
        <taxon>Cystobacterineae</taxon>
        <taxon>Archangiaceae</taxon>
        <taxon>Archangium</taxon>
    </lineage>
</organism>
<dbReference type="KEGG" id="age:AA314_02088"/>
<evidence type="ECO:0000313" key="3">
    <source>
        <dbReference type="Proteomes" id="UP000035579"/>
    </source>
</evidence>
<reference evidence="2 3" key="1">
    <citation type="submission" date="2015-05" db="EMBL/GenBank/DDBJ databases">
        <title>Genome assembly of Archangium gephyra DSM 2261.</title>
        <authorList>
            <person name="Sharma G."/>
            <person name="Subramanian S."/>
        </authorList>
    </citation>
    <scope>NUCLEOTIDE SEQUENCE [LARGE SCALE GENOMIC DNA]</scope>
    <source>
        <strain evidence="2 3">DSM 2261</strain>
    </source>
</reference>
<dbReference type="Proteomes" id="UP000035579">
    <property type="component" value="Chromosome"/>
</dbReference>
<proteinExistence type="predicted"/>
<name>A0AAC8TC67_9BACT</name>
<accession>A0AAC8TC67</accession>
<dbReference type="EMBL" id="CP011509">
    <property type="protein sequence ID" value="AKJ00462.1"/>
    <property type="molecule type" value="Genomic_DNA"/>
</dbReference>